<name>A0A543DZT8_9PSEU</name>
<feature type="transmembrane region" description="Helical" evidence="7">
    <location>
        <begin position="12"/>
        <end position="40"/>
    </location>
</feature>
<gene>
    <name evidence="8" type="ORF">FB558_1634</name>
</gene>
<dbReference type="Pfam" id="PF07690">
    <property type="entry name" value="MFS_1"/>
    <property type="match status" value="1"/>
</dbReference>
<evidence type="ECO:0000256" key="3">
    <source>
        <dbReference type="ARBA" id="ARBA00022692"/>
    </source>
</evidence>
<dbReference type="PANTHER" id="PTHR23513">
    <property type="entry name" value="INTEGRAL MEMBRANE EFFLUX PROTEIN-RELATED"/>
    <property type="match status" value="1"/>
</dbReference>
<evidence type="ECO:0000256" key="7">
    <source>
        <dbReference type="SAM" id="Phobius"/>
    </source>
</evidence>
<organism evidence="8 9">
    <name type="scientific">Pseudonocardia kunmingensis</name>
    <dbReference type="NCBI Taxonomy" id="630975"/>
    <lineage>
        <taxon>Bacteria</taxon>
        <taxon>Bacillati</taxon>
        <taxon>Actinomycetota</taxon>
        <taxon>Actinomycetes</taxon>
        <taxon>Pseudonocardiales</taxon>
        <taxon>Pseudonocardiaceae</taxon>
        <taxon>Pseudonocardia</taxon>
    </lineage>
</organism>
<feature type="transmembrane region" description="Helical" evidence="7">
    <location>
        <begin position="225"/>
        <end position="249"/>
    </location>
</feature>
<evidence type="ECO:0000256" key="6">
    <source>
        <dbReference type="SAM" id="MobiDB-lite"/>
    </source>
</evidence>
<feature type="region of interest" description="Disordered" evidence="6">
    <location>
        <begin position="400"/>
        <end position="419"/>
    </location>
</feature>
<dbReference type="InterPro" id="IPR036259">
    <property type="entry name" value="MFS_trans_sf"/>
</dbReference>
<evidence type="ECO:0000313" key="8">
    <source>
        <dbReference type="EMBL" id="TQM14856.1"/>
    </source>
</evidence>
<reference evidence="8 9" key="1">
    <citation type="submission" date="2019-06" db="EMBL/GenBank/DDBJ databases">
        <title>Sequencing the genomes of 1000 actinobacteria strains.</title>
        <authorList>
            <person name="Klenk H.-P."/>
        </authorList>
    </citation>
    <scope>NUCLEOTIDE SEQUENCE [LARGE SCALE GENOMIC DNA]</scope>
    <source>
        <strain evidence="8 9">DSM 45301</strain>
    </source>
</reference>
<feature type="transmembrane region" description="Helical" evidence="7">
    <location>
        <begin position="255"/>
        <end position="276"/>
    </location>
</feature>
<evidence type="ECO:0000256" key="5">
    <source>
        <dbReference type="ARBA" id="ARBA00023136"/>
    </source>
</evidence>
<evidence type="ECO:0000256" key="4">
    <source>
        <dbReference type="ARBA" id="ARBA00022989"/>
    </source>
</evidence>
<dbReference type="EMBL" id="VFPA01000001">
    <property type="protein sequence ID" value="TQM14856.1"/>
    <property type="molecule type" value="Genomic_DNA"/>
</dbReference>
<evidence type="ECO:0000256" key="2">
    <source>
        <dbReference type="ARBA" id="ARBA00022475"/>
    </source>
</evidence>
<dbReference type="PANTHER" id="PTHR23513:SF6">
    <property type="entry name" value="MAJOR FACILITATOR SUPERFAMILY ASSOCIATED DOMAIN-CONTAINING PROTEIN"/>
    <property type="match status" value="1"/>
</dbReference>
<accession>A0A543DZT8</accession>
<feature type="transmembrane region" description="Helical" evidence="7">
    <location>
        <begin position="46"/>
        <end position="71"/>
    </location>
</feature>
<dbReference type="GO" id="GO:0005886">
    <property type="term" value="C:plasma membrane"/>
    <property type="evidence" value="ECO:0007669"/>
    <property type="project" value="UniProtKB-SubCell"/>
</dbReference>
<dbReference type="GO" id="GO:0022857">
    <property type="term" value="F:transmembrane transporter activity"/>
    <property type="evidence" value="ECO:0007669"/>
    <property type="project" value="InterPro"/>
</dbReference>
<comment type="subcellular location">
    <subcellularLocation>
        <location evidence="1">Cell membrane</location>
        <topology evidence="1">Multi-pass membrane protein</topology>
    </subcellularLocation>
</comment>
<feature type="transmembrane region" description="Helical" evidence="7">
    <location>
        <begin position="312"/>
        <end position="330"/>
    </location>
</feature>
<evidence type="ECO:0000313" key="9">
    <source>
        <dbReference type="Proteomes" id="UP000315677"/>
    </source>
</evidence>
<dbReference type="Proteomes" id="UP000315677">
    <property type="component" value="Unassembled WGS sequence"/>
</dbReference>
<dbReference type="RefSeq" id="WP_425467978.1">
    <property type="nucleotide sequence ID" value="NZ_VFPA01000001.1"/>
</dbReference>
<keyword evidence="5 7" id="KW-0472">Membrane</keyword>
<dbReference type="CDD" id="cd06173">
    <property type="entry name" value="MFS_MefA_like"/>
    <property type="match status" value="1"/>
</dbReference>
<keyword evidence="3 7" id="KW-0812">Transmembrane</keyword>
<keyword evidence="9" id="KW-1185">Reference proteome</keyword>
<proteinExistence type="predicted"/>
<dbReference type="InterPro" id="IPR011701">
    <property type="entry name" value="MFS"/>
</dbReference>
<dbReference type="SUPFAM" id="SSF103473">
    <property type="entry name" value="MFS general substrate transporter"/>
    <property type="match status" value="1"/>
</dbReference>
<feature type="transmembrane region" description="Helical" evidence="7">
    <location>
        <begin position="351"/>
        <end position="372"/>
    </location>
</feature>
<keyword evidence="2" id="KW-1003">Cell membrane</keyword>
<dbReference type="AlphaFoldDB" id="A0A543DZT8"/>
<dbReference type="Gene3D" id="1.20.1250.20">
    <property type="entry name" value="MFS general substrate transporter like domains"/>
    <property type="match status" value="1"/>
</dbReference>
<sequence length="419" mass="42794">MVARRSLGRSFGWLWAAYAAGAYGTGLGFGALSLIAITVLHAGPAAVSTIAAAGLAVGAVLALPLGAWMEARRKRPVMVTADLVRCAALASVPVAFALGWLGLPQLVVVAVVVAAAKITFNAAAGAYLKTLVPPADLVVATGRFEATTWSATTLGPPLGGALVGLLGPVAAVVANATGHLLSALGIAAIPDQEQRPARTGARVLHHRDLLGGWRHLLTHPTLRPLFLNTVLVNALIMATEPLVAVLMLGELGFSPWQYGLAFAAPCVGGLVGARLSRHVVARHGADRVLRVAGTLRVCWPIGLALVQPGTAGLVLVVAVQFGLVTAIGVVNPVLAAHRLEHTPAERAARTLTAWSITSTATTAALTVLWGLLGSAVGPRAAIAVAGVLLLATPALLPRRPAPVGAAEPASKSRRPAREP</sequence>
<feature type="transmembrane region" description="Helical" evidence="7">
    <location>
        <begin position="83"/>
        <end position="101"/>
    </location>
</feature>
<keyword evidence="4 7" id="KW-1133">Transmembrane helix</keyword>
<evidence type="ECO:0000256" key="1">
    <source>
        <dbReference type="ARBA" id="ARBA00004651"/>
    </source>
</evidence>
<protein>
    <submittedName>
        <fullName evidence="8">Putative MFS family arabinose efflux permease</fullName>
    </submittedName>
</protein>
<comment type="caution">
    <text evidence="8">The sequence shown here is derived from an EMBL/GenBank/DDBJ whole genome shotgun (WGS) entry which is preliminary data.</text>
</comment>